<evidence type="ECO:0000313" key="3">
    <source>
        <dbReference type="Proteomes" id="UP000318416"/>
    </source>
</evidence>
<dbReference type="Gene3D" id="3.40.190.10">
    <property type="entry name" value="Periplasmic binding protein-like II"/>
    <property type="match status" value="1"/>
</dbReference>
<dbReference type="Pfam" id="PF13416">
    <property type="entry name" value="SBP_bac_8"/>
    <property type="match status" value="1"/>
</dbReference>
<evidence type="ECO:0000313" key="2">
    <source>
        <dbReference type="EMBL" id="TWE16450.1"/>
    </source>
</evidence>
<dbReference type="PANTHER" id="PTHR43649:SF32">
    <property type="entry name" value="SUGAR BINDING SECRETED PROTEIN"/>
    <property type="match status" value="1"/>
</dbReference>
<protein>
    <submittedName>
        <fullName evidence="2">Carbohydrate ABC transporter substrate-binding protein (CUT1 family) /cellobiose-binding protein</fullName>
    </submittedName>
</protein>
<dbReference type="Proteomes" id="UP000318416">
    <property type="component" value="Unassembled WGS sequence"/>
</dbReference>
<name>A0A561ELG3_9ACTN</name>
<sequence>MRPFRARRTTAAVGSAALAATMLLTACSSGTAGSKDNAGGDGKVTLTIDLFGTFGFKETGLYDEYMAAHPNITIKQTDTQDEGQYWQALQTKLAGGGGLADIQGLEVGRIASVVQKQADKFADLKTLGLGGVNDDLVPWKGAAVRTADGKVLGAGTDIGPEAICFRTDLFKAAGLPTDRTELAAKWSSWDGYLALGKQYVTKAAGGSAPEGNKWTDSAAGMFTAEVGQEKVRYADESGKPVYDKSPAVQTAWANSTKLVADGLSAKLPQWTPEWNKAFSTGKFATLSCPAWMIGYIKGQAGEAFAGKWDIAAGPGKTGNWGGSYLAIPRSSKHQKEAAELIKWLNAKEQQAKLFTKQGSFPSSTGAQAAIKTVKDPYFNNAPIGEIFSESAANMPAQVLGTDDGVIGKAFTDALGEVERTGTAPATAWQHALDNIKKASGN</sequence>
<organism evidence="2 3">
    <name type="scientific">Kitasatospora atroaurantiaca</name>
    <dbReference type="NCBI Taxonomy" id="285545"/>
    <lineage>
        <taxon>Bacteria</taxon>
        <taxon>Bacillati</taxon>
        <taxon>Actinomycetota</taxon>
        <taxon>Actinomycetes</taxon>
        <taxon>Kitasatosporales</taxon>
        <taxon>Streptomycetaceae</taxon>
        <taxon>Kitasatospora</taxon>
    </lineage>
</organism>
<proteinExistence type="predicted"/>
<keyword evidence="3" id="KW-1185">Reference proteome</keyword>
<dbReference type="EMBL" id="VIVR01000001">
    <property type="protein sequence ID" value="TWE16450.1"/>
    <property type="molecule type" value="Genomic_DNA"/>
</dbReference>
<dbReference type="RefSeq" id="WP_145788579.1">
    <property type="nucleotide sequence ID" value="NZ_BAAABR010000002.1"/>
</dbReference>
<feature type="chain" id="PRO_5038510694" evidence="1">
    <location>
        <begin position="33"/>
        <end position="441"/>
    </location>
</feature>
<dbReference type="PROSITE" id="PS51257">
    <property type="entry name" value="PROKAR_LIPOPROTEIN"/>
    <property type="match status" value="1"/>
</dbReference>
<dbReference type="AlphaFoldDB" id="A0A561ELG3"/>
<evidence type="ECO:0000256" key="1">
    <source>
        <dbReference type="SAM" id="SignalP"/>
    </source>
</evidence>
<dbReference type="OrthoDB" id="3226017at2"/>
<accession>A0A561ELG3</accession>
<dbReference type="InterPro" id="IPR050490">
    <property type="entry name" value="Bact_solute-bd_prot1"/>
</dbReference>
<keyword evidence="1" id="KW-0732">Signal</keyword>
<comment type="caution">
    <text evidence="2">The sequence shown here is derived from an EMBL/GenBank/DDBJ whole genome shotgun (WGS) entry which is preliminary data.</text>
</comment>
<gene>
    <name evidence="2" type="ORF">FB465_1432</name>
</gene>
<dbReference type="SUPFAM" id="SSF53850">
    <property type="entry name" value="Periplasmic binding protein-like II"/>
    <property type="match status" value="1"/>
</dbReference>
<dbReference type="InterPro" id="IPR006059">
    <property type="entry name" value="SBP"/>
</dbReference>
<reference evidence="2 3" key="1">
    <citation type="submission" date="2019-06" db="EMBL/GenBank/DDBJ databases">
        <title>Sequencing the genomes of 1000 actinobacteria strains.</title>
        <authorList>
            <person name="Klenk H.-P."/>
        </authorList>
    </citation>
    <scope>NUCLEOTIDE SEQUENCE [LARGE SCALE GENOMIC DNA]</scope>
    <source>
        <strain evidence="2 3">DSM 41649</strain>
    </source>
</reference>
<feature type="signal peptide" evidence="1">
    <location>
        <begin position="1"/>
        <end position="32"/>
    </location>
</feature>
<dbReference type="PANTHER" id="PTHR43649">
    <property type="entry name" value="ARABINOSE-BINDING PROTEIN-RELATED"/>
    <property type="match status" value="1"/>
</dbReference>